<dbReference type="SMART" id="SM01118">
    <property type="entry name" value="CYTH"/>
    <property type="match status" value="1"/>
</dbReference>
<sequence>MSLEVELKFCDVDHEHLRDVLAEHGAQRLGRYFEENLVFDDEERSLRAQGILLRLRRRQGQAVLTVKHPVQRGGLSENAKVREELETTVGDFEVLRAGLEALGYRHCFAYHKVREKWAFADCTVCLDLLPFGKFMEVEGGRADECAHKLGFDPADASTSSYHALNRAFRTANGLPEREDFIFSDDERQRFEDRAD</sequence>
<dbReference type="CDD" id="cd07890">
    <property type="entry name" value="CYTH-like_AC_IV-like"/>
    <property type="match status" value="1"/>
</dbReference>
<dbReference type="PROSITE" id="PS51707">
    <property type="entry name" value="CYTH"/>
    <property type="match status" value="1"/>
</dbReference>
<evidence type="ECO:0000313" key="3">
    <source>
        <dbReference type="Proteomes" id="UP000438699"/>
    </source>
</evidence>
<dbReference type="AlphaFoldDB" id="A0A6N6N2H0"/>
<gene>
    <name evidence="2" type="ORF">F8A88_12310</name>
</gene>
<protein>
    <submittedName>
        <fullName evidence="2">Class IV adenylate cyclase</fullName>
    </submittedName>
</protein>
<dbReference type="OrthoDB" id="116396at2"/>
<dbReference type="InterPro" id="IPR008173">
    <property type="entry name" value="Adenylyl_cyclase_CyaB"/>
</dbReference>
<organism evidence="2 3">
    <name type="scientific">Pseudodesulfovibrio senegalensis</name>
    <dbReference type="NCBI Taxonomy" id="1721087"/>
    <lineage>
        <taxon>Bacteria</taxon>
        <taxon>Pseudomonadati</taxon>
        <taxon>Thermodesulfobacteriota</taxon>
        <taxon>Desulfovibrionia</taxon>
        <taxon>Desulfovibrionales</taxon>
        <taxon>Desulfovibrionaceae</taxon>
    </lineage>
</organism>
<proteinExistence type="predicted"/>
<evidence type="ECO:0000313" key="2">
    <source>
        <dbReference type="EMBL" id="KAB1441206.1"/>
    </source>
</evidence>
<dbReference type="EMBL" id="WAIE01000005">
    <property type="protein sequence ID" value="KAB1441206.1"/>
    <property type="molecule type" value="Genomic_DNA"/>
</dbReference>
<dbReference type="Gene3D" id="2.40.320.10">
    <property type="entry name" value="Hypothetical Protein Pfu-838710-001"/>
    <property type="match status" value="1"/>
</dbReference>
<dbReference type="Pfam" id="PF01928">
    <property type="entry name" value="CYTH"/>
    <property type="match status" value="1"/>
</dbReference>
<dbReference type="PANTHER" id="PTHR21028">
    <property type="entry name" value="SI:CH211-156B7.4"/>
    <property type="match status" value="1"/>
</dbReference>
<accession>A0A6N6N2H0</accession>
<reference evidence="2 3" key="1">
    <citation type="journal article" date="2017" name="Int. J. Syst. Evol. Microbiol.">
        <title>Desulfovibrio senegalensis sp. nov., a mesophilic sulfate reducer isolated from marine sediment.</title>
        <authorList>
            <person name="Thioye A."/>
            <person name="Gam Z.B.A."/>
            <person name="Mbengue M."/>
            <person name="Cayol J.L."/>
            <person name="Joseph-Bartoli M."/>
            <person name="Toure-Kane C."/>
            <person name="Labat M."/>
        </authorList>
    </citation>
    <scope>NUCLEOTIDE SEQUENCE [LARGE SCALE GENOMIC DNA]</scope>
    <source>
        <strain evidence="2 3">DSM 101509</strain>
    </source>
</reference>
<dbReference type="InterPro" id="IPR023577">
    <property type="entry name" value="CYTH_domain"/>
</dbReference>
<evidence type="ECO:0000259" key="1">
    <source>
        <dbReference type="PROSITE" id="PS51707"/>
    </source>
</evidence>
<comment type="caution">
    <text evidence="2">The sequence shown here is derived from an EMBL/GenBank/DDBJ whole genome shotgun (WGS) entry which is preliminary data.</text>
</comment>
<dbReference type="Proteomes" id="UP000438699">
    <property type="component" value="Unassembled WGS sequence"/>
</dbReference>
<keyword evidence="3" id="KW-1185">Reference proteome</keyword>
<name>A0A6N6N2H0_9BACT</name>
<dbReference type="SUPFAM" id="SSF55154">
    <property type="entry name" value="CYTH-like phosphatases"/>
    <property type="match status" value="1"/>
</dbReference>
<dbReference type="InterPro" id="IPR033469">
    <property type="entry name" value="CYTH-like_dom_sf"/>
</dbReference>
<dbReference type="PANTHER" id="PTHR21028:SF2">
    <property type="entry name" value="CYTH DOMAIN-CONTAINING PROTEIN"/>
    <property type="match status" value="1"/>
</dbReference>
<feature type="domain" description="CYTH" evidence="1">
    <location>
        <begin position="2"/>
        <end position="167"/>
    </location>
</feature>
<dbReference type="RefSeq" id="WP_151151461.1">
    <property type="nucleotide sequence ID" value="NZ_WAIE01000005.1"/>
</dbReference>